<dbReference type="Proteomes" id="UP000789901">
    <property type="component" value="Unassembled WGS sequence"/>
</dbReference>
<gene>
    <name evidence="1" type="ORF">GMARGA_LOCUS433</name>
</gene>
<sequence>MKYINNSNLRIDMISDCRLRVIVDLKRFPKLVGSQHFKALCNGVINDPSLRANEKAYLISDLSEINDTQNIIEKVEIRRRCVYCNTDVIATNYCEYCIPHRCYSTIYTAKWENGPFTWDKEQQKLKRGGPGIYILKALENSDKCHSEIKASFTSEQFYSQTHVKCYGLTREPETQKFMLVLQKMDSDLSNFLKETPDLSWKIKYKMDMLRDIYANEIIQELKLIPVNFKKPLKWKILKGINLKKRHETEIINKKMEDLLKDAYLNNRELNFRSGKHKGWNILSNIGKFRIIKTNPPIKSRGIPVNELTLFSDNERIINGTSLITEQDESITIGNACSPSSVFEHYREITTISTRSPSFLEQDGGNITKEYSLHDPQLKMKRDSANLTIKLVYI</sequence>
<evidence type="ECO:0000313" key="1">
    <source>
        <dbReference type="EMBL" id="CAG8463711.1"/>
    </source>
</evidence>
<dbReference type="EMBL" id="CAJVQB010000075">
    <property type="protein sequence ID" value="CAG8463711.1"/>
    <property type="molecule type" value="Genomic_DNA"/>
</dbReference>
<proteinExistence type="predicted"/>
<accession>A0ABM8VWG9</accession>
<evidence type="ECO:0000313" key="2">
    <source>
        <dbReference type="Proteomes" id="UP000789901"/>
    </source>
</evidence>
<comment type="caution">
    <text evidence="1">The sequence shown here is derived from an EMBL/GenBank/DDBJ whole genome shotgun (WGS) entry which is preliminary data.</text>
</comment>
<protein>
    <submittedName>
        <fullName evidence="1">6812_t:CDS:1</fullName>
    </submittedName>
</protein>
<reference evidence="1 2" key="1">
    <citation type="submission" date="2021-06" db="EMBL/GenBank/DDBJ databases">
        <authorList>
            <person name="Kallberg Y."/>
            <person name="Tangrot J."/>
            <person name="Rosling A."/>
        </authorList>
    </citation>
    <scope>NUCLEOTIDE SEQUENCE [LARGE SCALE GENOMIC DNA]</scope>
    <source>
        <strain evidence="1 2">120-4 pot B 10/14</strain>
    </source>
</reference>
<name>A0ABM8VWG9_GIGMA</name>
<keyword evidence="2" id="KW-1185">Reference proteome</keyword>
<organism evidence="1 2">
    <name type="scientific">Gigaspora margarita</name>
    <dbReference type="NCBI Taxonomy" id="4874"/>
    <lineage>
        <taxon>Eukaryota</taxon>
        <taxon>Fungi</taxon>
        <taxon>Fungi incertae sedis</taxon>
        <taxon>Mucoromycota</taxon>
        <taxon>Glomeromycotina</taxon>
        <taxon>Glomeromycetes</taxon>
        <taxon>Diversisporales</taxon>
        <taxon>Gigasporaceae</taxon>
        <taxon>Gigaspora</taxon>
    </lineage>
</organism>